<evidence type="ECO:0008006" key="9">
    <source>
        <dbReference type="Google" id="ProtNLM"/>
    </source>
</evidence>
<dbReference type="AlphaFoldDB" id="K6UKQ3"/>
<feature type="transmembrane region" description="Helical" evidence="6">
    <location>
        <begin position="175"/>
        <end position="192"/>
    </location>
</feature>
<dbReference type="InterPro" id="IPR007271">
    <property type="entry name" value="Nuc_sug_transpt"/>
</dbReference>
<evidence type="ECO:0000256" key="5">
    <source>
        <dbReference type="SAM" id="MobiDB-lite"/>
    </source>
</evidence>
<feature type="transmembrane region" description="Helical" evidence="6">
    <location>
        <begin position="407"/>
        <end position="428"/>
    </location>
</feature>
<feature type="compositionally biased region" description="Basic and acidic residues" evidence="5">
    <location>
        <begin position="355"/>
        <end position="364"/>
    </location>
</feature>
<dbReference type="OrthoDB" id="408493at2759"/>
<feature type="region of interest" description="Disordered" evidence="5">
    <location>
        <begin position="343"/>
        <end position="364"/>
    </location>
</feature>
<dbReference type="GO" id="GO:0015165">
    <property type="term" value="F:pyrimidine nucleotide-sugar transmembrane transporter activity"/>
    <property type="evidence" value="ECO:0007669"/>
    <property type="project" value="InterPro"/>
</dbReference>
<dbReference type="RefSeq" id="XP_004222960.1">
    <property type="nucleotide sequence ID" value="XM_004222912.1"/>
</dbReference>
<dbReference type="eggNOG" id="KOG2234">
    <property type="taxonomic scope" value="Eukaryota"/>
</dbReference>
<gene>
    <name evidence="7" type="ORF">PCYB_103630</name>
</gene>
<feature type="transmembrane region" description="Helical" evidence="6">
    <location>
        <begin position="143"/>
        <end position="163"/>
    </location>
</feature>
<evidence type="ECO:0000256" key="3">
    <source>
        <dbReference type="ARBA" id="ARBA00022989"/>
    </source>
</evidence>
<feature type="transmembrane region" description="Helical" evidence="6">
    <location>
        <begin position="101"/>
        <end position="119"/>
    </location>
</feature>
<feature type="region of interest" description="Disordered" evidence="5">
    <location>
        <begin position="485"/>
        <end position="520"/>
    </location>
</feature>
<feature type="transmembrane region" description="Helical" evidence="6">
    <location>
        <begin position="375"/>
        <end position="401"/>
    </location>
</feature>
<dbReference type="GO" id="GO:0000139">
    <property type="term" value="C:Golgi membrane"/>
    <property type="evidence" value="ECO:0007669"/>
    <property type="project" value="InterPro"/>
</dbReference>
<comment type="subcellular location">
    <subcellularLocation>
        <location evidence="1">Membrane</location>
        <topology evidence="1">Multi-pass membrane protein</topology>
    </subcellularLocation>
</comment>
<evidence type="ECO:0000313" key="8">
    <source>
        <dbReference type="Proteomes" id="UP000006319"/>
    </source>
</evidence>
<dbReference type="KEGG" id="pcy:PCYB_103630"/>
<dbReference type="PANTHER" id="PTHR10231">
    <property type="entry name" value="NUCLEOTIDE-SUGAR TRANSMEMBRANE TRANSPORTER"/>
    <property type="match status" value="1"/>
</dbReference>
<protein>
    <recommendedName>
        <fullName evidence="9">UDP-N-acetyl glucosamine:UMP antiporter</fullName>
    </recommendedName>
</protein>
<keyword evidence="3 6" id="KW-1133">Transmembrane helix</keyword>
<sequence>MEGAQSALRQRLQCRGGHQGVSKAENGAANGAEKGRPKGVANGPPKGPPDGGAGEVSSPQEKNTLIKATLFVVLIVHTLLIYLTIKTMKLEKINHKLKEESIIFMTEIMKLIISSFFYFHENKFNLTSVRDNITEILTKKKSYVVSLTIPSIMYYFQNIFFYISMSSIPIPLFQLLYQFRILVVVIFTYILLKRRIKISQLISIVFLFLSLVCLKDYNLGNGTHRRGKPIDEDSRGGPIDTHTKQTWNVLPLKDNHVEDLGGILLYNLKKKSLNKNTRFDFSTLYRVLKKRKVFLNRLNKNSCHHPLSDPDLEKNYYDIVSSSRRISTDGVQSDVEACKVRTTTRDDTPPYGHQPQDEYTPHNMVKPEKTTRNKIIIGILATFLATFTSGFSTVFLELLYLNYRYSFWFQNMCLAFFTIILSLSTSHLDISSVFRRFAQGGEAPREDVMNENAAREEVMKEYTAREEAVKENAAREEVIKENAAREEVIKENAANPKQHRPMGAPRDGEEQPDDGPPPNGVTLFFSNHFNSVKEFLYVALLIILNSIGGIITSVFIKHRSTRTGAGPCTPRLSYLVPDEDPYL</sequence>
<dbReference type="GeneID" id="14693373"/>
<keyword evidence="8" id="KW-1185">Reference proteome</keyword>
<feature type="transmembrane region" description="Helical" evidence="6">
    <location>
        <begin position="535"/>
        <end position="556"/>
    </location>
</feature>
<evidence type="ECO:0000313" key="7">
    <source>
        <dbReference type="EMBL" id="GAB67013.1"/>
    </source>
</evidence>
<feature type="compositionally biased region" description="Low complexity" evidence="5">
    <location>
        <begin position="23"/>
        <end position="32"/>
    </location>
</feature>
<evidence type="ECO:0000256" key="2">
    <source>
        <dbReference type="ARBA" id="ARBA00022692"/>
    </source>
</evidence>
<keyword evidence="4 6" id="KW-0472">Membrane</keyword>
<dbReference type="OMA" id="IFFYISM"/>
<dbReference type="SUPFAM" id="SSF103481">
    <property type="entry name" value="Multidrug resistance efflux transporter EmrE"/>
    <property type="match status" value="1"/>
</dbReference>
<dbReference type="InterPro" id="IPR037185">
    <property type="entry name" value="EmrE-like"/>
</dbReference>
<accession>K6UKQ3</accession>
<evidence type="ECO:0000256" key="1">
    <source>
        <dbReference type="ARBA" id="ARBA00004141"/>
    </source>
</evidence>
<evidence type="ECO:0000256" key="6">
    <source>
        <dbReference type="SAM" id="Phobius"/>
    </source>
</evidence>
<name>K6UKQ3_PLACD</name>
<feature type="region of interest" description="Disordered" evidence="5">
    <location>
        <begin position="1"/>
        <end position="58"/>
    </location>
</feature>
<proteinExistence type="predicted"/>
<feature type="transmembrane region" description="Helical" evidence="6">
    <location>
        <begin position="65"/>
        <end position="85"/>
    </location>
</feature>
<evidence type="ECO:0000256" key="4">
    <source>
        <dbReference type="ARBA" id="ARBA00023136"/>
    </source>
</evidence>
<dbReference type="Pfam" id="PF04142">
    <property type="entry name" value="Nuc_sug_transp"/>
    <property type="match status" value="2"/>
</dbReference>
<dbReference type="EMBL" id="DF157102">
    <property type="protein sequence ID" value="GAB67013.1"/>
    <property type="molecule type" value="Genomic_DNA"/>
</dbReference>
<organism evidence="7 8">
    <name type="scientific">Plasmodium cynomolgi (strain B)</name>
    <dbReference type="NCBI Taxonomy" id="1120755"/>
    <lineage>
        <taxon>Eukaryota</taxon>
        <taxon>Sar</taxon>
        <taxon>Alveolata</taxon>
        <taxon>Apicomplexa</taxon>
        <taxon>Aconoidasida</taxon>
        <taxon>Haemosporida</taxon>
        <taxon>Plasmodiidae</taxon>
        <taxon>Plasmodium</taxon>
        <taxon>Plasmodium (Plasmodium)</taxon>
    </lineage>
</organism>
<dbReference type="PhylomeDB" id="K6UKQ3"/>
<dbReference type="VEuPathDB" id="PlasmoDB:PCYB_103630"/>
<dbReference type="Proteomes" id="UP000006319">
    <property type="component" value="Chromosome 10"/>
</dbReference>
<reference evidence="7 8" key="1">
    <citation type="journal article" date="2012" name="Nat. Genet.">
        <title>Plasmodium cynomolgi genome sequences provide insight into Plasmodium vivax and the monkey malaria clade.</title>
        <authorList>
            <person name="Tachibana S."/>
            <person name="Sullivan S.A."/>
            <person name="Kawai S."/>
            <person name="Nakamura S."/>
            <person name="Kim H.R."/>
            <person name="Goto N."/>
            <person name="Arisue N."/>
            <person name="Palacpac N.M.Q."/>
            <person name="Honma H."/>
            <person name="Yagi M."/>
            <person name="Tougan T."/>
            <person name="Katakai Y."/>
            <person name="Kaneko O."/>
            <person name="Mita T."/>
            <person name="Kita K."/>
            <person name="Yasutomi Y."/>
            <person name="Sutton P.L."/>
            <person name="Shakhbatyan R."/>
            <person name="Horii T."/>
            <person name="Yasunaga T."/>
            <person name="Barnwell J.W."/>
            <person name="Escalante A.A."/>
            <person name="Carlton J.M."/>
            <person name="Tanabe K."/>
        </authorList>
    </citation>
    <scope>NUCLEOTIDE SEQUENCE [LARGE SCALE GENOMIC DNA]</scope>
    <source>
        <strain evidence="7 8">B</strain>
    </source>
</reference>
<keyword evidence="2 6" id="KW-0812">Transmembrane</keyword>